<dbReference type="Pfam" id="PF06292">
    <property type="entry name" value="MUN"/>
    <property type="match status" value="1"/>
</dbReference>
<dbReference type="PRINTS" id="PR00360">
    <property type="entry name" value="C2DOMAIN"/>
</dbReference>
<evidence type="ECO:0000259" key="10">
    <source>
        <dbReference type="PROSITE" id="PS51259"/>
    </source>
</evidence>
<feature type="domain" description="MHD1" evidence="9">
    <location>
        <begin position="1096"/>
        <end position="1239"/>
    </location>
</feature>
<keyword evidence="1" id="KW-0479">Metal-binding</keyword>
<dbReference type="InParanoid" id="B4JZV1"/>
<evidence type="ECO:0000256" key="3">
    <source>
        <dbReference type="ARBA" id="ARBA00022771"/>
    </source>
</evidence>
<keyword evidence="3" id="KW-0863">Zinc-finger</keyword>
<dbReference type="Proteomes" id="UP000001070">
    <property type="component" value="Unassembled WGS sequence"/>
</dbReference>
<dbReference type="InterPro" id="IPR002219">
    <property type="entry name" value="PKC_DAG/PE"/>
</dbReference>
<dbReference type="CDD" id="cd08395">
    <property type="entry name" value="C2C_Munc13"/>
    <property type="match status" value="1"/>
</dbReference>
<dbReference type="Gene3D" id="3.30.60.20">
    <property type="match status" value="1"/>
</dbReference>
<dbReference type="PROSITE" id="PS50081">
    <property type="entry name" value="ZF_DAG_PE_2"/>
    <property type="match status" value="1"/>
</dbReference>
<dbReference type="GO" id="GO:0098831">
    <property type="term" value="C:presynaptic active zone cytoplasmic component"/>
    <property type="evidence" value="ECO:0007669"/>
    <property type="project" value="TreeGrafter"/>
</dbReference>
<dbReference type="GO" id="GO:0031594">
    <property type="term" value="C:neuromuscular junction"/>
    <property type="evidence" value="ECO:0007669"/>
    <property type="project" value="TreeGrafter"/>
</dbReference>
<dbReference type="STRING" id="7222.B4JZV1"/>
<feature type="domain" description="C2" evidence="7">
    <location>
        <begin position="1533"/>
        <end position="1661"/>
    </location>
</feature>
<dbReference type="PROSITE" id="PS00479">
    <property type="entry name" value="ZF_DAG_PE_1"/>
    <property type="match status" value="1"/>
</dbReference>
<dbReference type="CDD" id="cd04027">
    <property type="entry name" value="C2B_Munc13"/>
    <property type="match status" value="1"/>
</dbReference>
<dbReference type="SUPFAM" id="SSF49562">
    <property type="entry name" value="C2 domain (Calcium/lipid-binding domain, CaLB)"/>
    <property type="match status" value="2"/>
</dbReference>
<keyword evidence="5" id="KW-0106">Calcium</keyword>
<dbReference type="InterPro" id="IPR035892">
    <property type="entry name" value="C2_domain_sf"/>
</dbReference>
<dbReference type="GO" id="GO:0017075">
    <property type="term" value="F:syntaxin-1 binding"/>
    <property type="evidence" value="ECO:0007669"/>
    <property type="project" value="TreeGrafter"/>
</dbReference>
<keyword evidence="12" id="KW-1185">Reference proteome</keyword>
<dbReference type="FunFam" id="2.60.40.150:FF:000002">
    <property type="entry name" value="Protein unc-13 homolog B"/>
    <property type="match status" value="1"/>
</dbReference>
<protein>
    <submittedName>
        <fullName evidence="11">GH24009</fullName>
    </submittedName>
</protein>
<feature type="compositionally biased region" description="Basic and acidic residues" evidence="6">
    <location>
        <begin position="345"/>
        <end position="366"/>
    </location>
</feature>
<dbReference type="PANTHER" id="PTHR10480">
    <property type="entry name" value="PROTEIN UNC-13 HOMOLOG"/>
    <property type="match status" value="1"/>
</dbReference>
<dbReference type="HOGENOM" id="CLU_001304_2_1_1"/>
<evidence type="ECO:0000259" key="9">
    <source>
        <dbReference type="PROSITE" id="PS51258"/>
    </source>
</evidence>
<dbReference type="OMA" id="LKDEELX"/>
<feature type="region of interest" description="Disordered" evidence="6">
    <location>
        <begin position="166"/>
        <end position="371"/>
    </location>
</feature>
<dbReference type="SMART" id="SM01145">
    <property type="entry name" value="DUF1041"/>
    <property type="match status" value="1"/>
</dbReference>
<dbReference type="FunFam" id="1.10.357.50:FF:000001">
    <property type="entry name" value="Protein unc-13 homolog B"/>
    <property type="match status" value="1"/>
</dbReference>
<feature type="domain" description="Phorbol-ester/DAG-type" evidence="8">
    <location>
        <begin position="558"/>
        <end position="608"/>
    </location>
</feature>
<evidence type="ECO:0000313" key="12">
    <source>
        <dbReference type="Proteomes" id="UP000001070"/>
    </source>
</evidence>
<dbReference type="SUPFAM" id="SSF57889">
    <property type="entry name" value="Cysteine-rich domain"/>
    <property type="match status" value="1"/>
</dbReference>
<feature type="compositionally biased region" description="Polar residues" evidence="6">
    <location>
        <begin position="313"/>
        <end position="323"/>
    </location>
</feature>
<dbReference type="Pfam" id="PF00168">
    <property type="entry name" value="C2"/>
    <property type="match status" value="2"/>
</dbReference>
<feature type="compositionally biased region" description="Basic and acidic residues" evidence="6">
    <location>
        <begin position="284"/>
        <end position="293"/>
    </location>
</feature>
<evidence type="ECO:0000256" key="6">
    <source>
        <dbReference type="SAM" id="MobiDB-lite"/>
    </source>
</evidence>
<dbReference type="GO" id="GO:0008270">
    <property type="term" value="F:zinc ion binding"/>
    <property type="evidence" value="ECO:0007669"/>
    <property type="project" value="UniProtKB-KW"/>
</dbReference>
<dbReference type="GO" id="GO:0043195">
    <property type="term" value="C:terminal bouton"/>
    <property type="evidence" value="ECO:0007669"/>
    <property type="project" value="TreeGrafter"/>
</dbReference>
<dbReference type="FunFam" id="2.60.40.150:FF:000014">
    <property type="entry name" value="protein unc-13 homolog B"/>
    <property type="match status" value="1"/>
</dbReference>
<evidence type="ECO:0000259" key="8">
    <source>
        <dbReference type="PROSITE" id="PS50081"/>
    </source>
</evidence>
<dbReference type="PhylomeDB" id="B4JZV1"/>
<dbReference type="Gene3D" id="1.10.357.50">
    <property type="match status" value="1"/>
</dbReference>
<dbReference type="SMART" id="SM00239">
    <property type="entry name" value="C2"/>
    <property type="match status" value="2"/>
</dbReference>
<proteinExistence type="predicted"/>
<gene>
    <name evidence="11" type="primary">Dgri\GH24009</name>
    <name evidence="11" type="ORF">Dgri_GH24009</name>
</gene>
<dbReference type="GO" id="GO:0030672">
    <property type="term" value="C:synaptic vesicle membrane"/>
    <property type="evidence" value="ECO:0007669"/>
    <property type="project" value="TreeGrafter"/>
</dbReference>
<dbReference type="Gene3D" id="1.20.58.1100">
    <property type="match status" value="1"/>
</dbReference>
<dbReference type="SMART" id="SM00109">
    <property type="entry name" value="C1"/>
    <property type="match status" value="1"/>
</dbReference>
<keyword evidence="4" id="KW-0862">Zinc</keyword>
<dbReference type="InterPro" id="IPR014770">
    <property type="entry name" value="Munc13_1"/>
</dbReference>
<dbReference type="OrthoDB" id="10053234at2759"/>
<dbReference type="FunFam" id="3.30.60.20:FF:000001">
    <property type="entry name" value="Protein unc-13 homolog B"/>
    <property type="match status" value="1"/>
</dbReference>
<feature type="region of interest" description="Disordered" evidence="6">
    <location>
        <begin position="40"/>
        <end position="88"/>
    </location>
</feature>
<dbReference type="PROSITE" id="PS51259">
    <property type="entry name" value="MHD2"/>
    <property type="match status" value="1"/>
</dbReference>
<feature type="compositionally biased region" description="Polar residues" evidence="6">
    <location>
        <begin position="184"/>
        <end position="195"/>
    </location>
</feature>
<sequence>MTQPPPAVSPLPASLTALHPCEASTHSHLNGLSQYRSGIWANQQQQQQQSLDIPGALFSREDDDNRSQHSARTFSSSRRQSTEDSIDTDDEYFCYELRQLEELEQQSREQREQEQEQEHEQNEVLFSQIDGLNSWPSSDYLPDEAVKLRMSQVLKELLRCVPEVEAEMETASSASSKPNPLEQGLNTPSRQQKSQKLLRVADMHSAWQDVNNEYQLASSENEYSPGKEREQEQERERAQEREQRFSRKKKRVRNSKSYQNKSELKDLPTGSSSSAYTSEEEHEEQEKHEEQACKRKREQKFEQFSMESDNEQKWSSSGATSGPDTPAVLSDELELDEEQLEEQEEQKLEQLEQEQKEQQQEHEVPKKQPCIQNATLPQAVLPTQATTALSVEVDQTMAQNSNAKRPFKLISQDSSVDVSQTGGVNGGVAGNLGSSKWKLLKTLKERKIEEKNNQDKMKEEELAKDKEKNGTAPGDVGLRSNGHPGDNPFYSNIDSMPDIRPRRKSIPLVSELTMAATKRNAGLTSAVPRATLNDEELKMHVYKKALQALIYPISSTTPHNFVLWTATSPTYCYECEGLLWGIARQGVRCTECGVKCHEKCKDLLNADCLQRAAEKSSKHGAEDKANSIITAMKERMKQREREKPEIFELIRAVFSIEEKSHTGHMKAVKQSVLDGTSKWSAKIAITVICAQGLIAKDKSGTSDPYVTVQVSKVKKRTRTMPQELNPVWNEKFHFECHNSSDRIKVRVWDEDNDLKSKLRQKLTRESDDFLGQTIIEVRTLSGEMDVWYNLEKRTDKSAVSGAIRLHISVEIKGEEKVAPYHVQYTCLHENLFHYLCEENCGMVKLPTQKGDDAWKLYFDEIPEEIVDEFSMRYGIENIYQAMTHFHCLSAKYLCPGVPAVMSTLLANINAYYAHTTASSAVSASDRFAASNFGKEKFVKLLDQLHNSLRIDLSMYRNNFPASSQEKLMDLKSTVDLLTSITFFRMKVQELSSPPRASTVVKDCVKACLRSTYQFLFENCYELYNREFQVDPNEAKRDTDDHGPKLDSVDFWHKLIALIVSVIDEDKNSYGTVLNQFPQELNIGQLSAATMWGLFAVDMKYALEEHEQHRLCKSSAYMNLHFRVKWLYSNYVKEVPPYKGAVPEYPAWFEPFVMQWLNENDDVSLEYLHGAFNRDKKDGFQKSSEHALFSNSVVDVFTQLTQCFDVVSKLECPDPEIWKRYMRRFAKTIVKVLIAYADIVKMEFPEHMRDERIACILMNNIQQLRVQLEKMFESMGGDKLEEDAANILKELQQNLNSALDDLATQFAISLEPRITQSVRELGDMLLSIKGGSGPLTAGNQAVQRNAVAVEADDVLRPLMDLLDGSLTLYAQSCEKTVLKRLLKELWKIVMRILEKTIVLPPMNDKTMMFKHLTDNAKNLASNAKIEDMGRLFKSHMAGKQDVKSALSGVMDISKEVEKNLSPKQCAVLDVALDTIKQYFHAGGNGLKKTFLEKSSELQSLRYALSLYTQMTDTLIKTFISSQVHEVDPENAEESVGEISVQIDLFSHPGTGEHKVNVKVVAANDLKWQIPSGMFRPFVEINLIGPHLQDKKRKYATKSKSNNWSPKYNESFSFAIGNEEQLDFFELHICVKDYCFARDDRLVGVAVIPLKDISEKGSVACWLPLQRRIEMDETGWTILRILSQRNNDEVAKEFVKLKSEIRQEPTMGT</sequence>
<dbReference type="Gene3D" id="2.60.40.150">
    <property type="entry name" value="C2 domain"/>
    <property type="match status" value="2"/>
</dbReference>
<evidence type="ECO:0000256" key="2">
    <source>
        <dbReference type="ARBA" id="ARBA00022737"/>
    </source>
</evidence>
<dbReference type="GO" id="GO:0042734">
    <property type="term" value="C:presynaptic membrane"/>
    <property type="evidence" value="ECO:0007669"/>
    <property type="project" value="TreeGrafter"/>
</dbReference>
<dbReference type="SMR" id="B4JZV1"/>
<dbReference type="GO" id="GO:0005509">
    <property type="term" value="F:calcium ion binding"/>
    <property type="evidence" value="ECO:0007669"/>
    <property type="project" value="InterPro"/>
</dbReference>
<reference evidence="11 12" key="1">
    <citation type="journal article" date="2007" name="Nature">
        <title>Evolution of genes and genomes on the Drosophila phylogeny.</title>
        <authorList>
            <consortium name="Drosophila 12 Genomes Consortium"/>
            <person name="Clark A.G."/>
            <person name="Eisen M.B."/>
            <person name="Smith D.R."/>
            <person name="Bergman C.M."/>
            <person name="Oliver B."/>
            <person name="Markow T.A."/>
            <person name="Kaufman T.C."/>
            <person name="Kellis M."/>
            <person name="Gelbart W."/>
            <person name="Iyer V.N."/>
            <person name="Pollard D.A."/>
            <person name="Sackton T.B."/>
            <person name="Larracuente A.M."/>
            <person name="Singh N.D."/>
            <person name="Abad J.P."/>
            <person name="Abt D.N."/>
            <person name="Adryan B."/>
            <person name="Aguade M."/>
            <person name="Akashi H."/>
            <person name="Anderson W.W."/>
            <person name="Aquadro C.F."/>
            <person name="Ardell D.H."/>
            <person name="Arguello R."/>
            <person name="Artieri C.G."/>
            <person name="Barbash D.A."/>
            <person name="Barker D."/>
            <person name="Barsanti P."/>
            <person name="Batterham P."/>
            <person name="Batzoglou S."/>
            <person name="Begun D."/>
            <person name="Bhutkar A."/>
            <person name="Blanco E."/>
            <person name="Bosak S.A."/>
            <person name="Bradley R.K."/>
            <person name="Brand A.D."/>
            <person name="Brent M.R."/>
            <person name="Brooks A.N."/>
            <person name="Brown R.H."/>
            <person name="Butlin R.K."/>
            <person name="Caggese C."/>
            <person name="Calvi B.R."/>
            <person name="Bernardo de Carvalho A."/>
            <person name="Caspi A."/>
            <person name="Castrezana S."/>
            <person name="Celniker S.E."/>
            <person name="Chang J.L."/>
            <person name="Chapple C."/>
            <person name="Chatterji S."/>
            <person name="Chinwalla A."/>
            <person name="Civetta A."/>
            <person name="Clifton S.W."/>
            <person name="Comeron J.M."/>
            <person name="Costello J.C."/>
            <person name="Coyne J.A."/>
            <person name="Daub J."/>
            <person name="David R.G."/>
            <person name="Delcher A.L."/>
            <person name="Delehaunty K."/>
            <person name="Do C.B."/>
            <person name="Ebling H."/>
            <person name="Edwards K."/>
            <person name="Eickbush T."/>
            <person name="Evans J.D."/>
            <person name="Filipski A."/>
            <person name="Findeiss S."/>
            <person name="Freyhult E."/>
            <person name="Fulton L."/>
            <person name="Fulton R."/>
            <person name="Garcia A.C."/>
            <person name="Gardiner A."/>
            <person name="Garfield D.A."/>
            <person name="Garvin B.E."/>
            <person name="Gibson G."/>
            <person name="Gilbert D."/>
            <person name="Gnerre S."/>
            <person name="Godfrey J."/>
            <person name="Good R."/>
            <person name="Gotea V."/>
            <person name="Gravely B."/>
            <person name="Greenberg A.J."/>
            <person name="Griffiths-Jones S."/>
            <person name="Gross S."/>
            <person name="Guigo R."/>
            <person name="Gustafson E.A."/>
            <person name="Haerty W."/>
            <person name="Hahn M.W."/>
            <person name="Halligan D.L."/>
            <person name="Halpern A.L."/>
            <person name="Halter G.M."/>
            <person name="Han M.V."/>
            <person name="Heger A."/>
            <person name="Hillier L."/>
            <person name="Hinrichs A.S."/>
            <person name="Holmes I."/>
            <person name="Hoskins R.A."/>
            <person name="Hubisz M.J."/>
            <person name="Hultmark D."/>
            <person name="Huntley M.A."/>
            <person name="Jaffe D.B."/>
            <person name="Jagadeeshan S."/>
            <person name="Jeck W.R."/>
            <person name="Johnson J."/>
            <person name="Jones C.D."/>
            <person name="Jordan W.C."/>
            <person name="Karpen G.H."/>
            <person name="Kataoka E."/>
            <person name="Keightley P.D."/>
            <person name="Kheradpour P."/>
            <person name="Kirkness E.F."/>
            <person name="Koerich L.B."/>
            <person name="Kristiansen K."/>
            <person name="Kudrna D."/>
            <person name="Kulathinal R.J."/>
            <person name="Kumar S."/>
            <person name="Kwok R."/>
            <person name="Lander E."/>
            <person name="Langley C.H."/>
            <person name="Lapoint R."/>
            <person name="Lazzaro B.P."/>
            <person name="Lee S.J."/>
            <person name="Levesque L."/>
            <person name="Li R."/>
            <person name="Lin C.F."/>
            <person name="Lin M.F."/>
            <person name="Lindblad-Toh K."/>
            <person name="Llopart A."/>
            <person name="Long M."/>
            <person name="Low L."/>
            <person name="Lozovsky E."/>
            <person name="Lu J."/>
            <person name="Luo M."/>
            <person name="Machado C.A."/>
            <person name="Makalowski W."/>
            <person name="Marzo M."/>
            <person name="Matsuda M."/>
            <person name="Matzkin L."/>
            <person name="McAllister B."/>
            <person name="McBride C.S."/>
            <person name="McKernan B."/>
            <person name="McKernan K."/>
            <person name="Mendez-Lago M."/>
            <person name="Minx P."/>
            <person name="Mollenhauer M.U."/>
            <person name="Montooth K."/>
            <person name="Mount S.M."/>
            <person name="Mu X."/>
            <person name="Myers E."/>
            <person name="Negre B."/>
            <person name="Newfeld S."/>
            <person name="Nielsen R."/>
            <person name="Noor M.A."/>
            <person name="O'Grady P."/>
            <person name="Pachter L."/>
            <person name="Papaceit M."/>
            <person name="Parisi M.J."/>
            <person name="Parisi M."/>
            <person name="Parts L."/>
            <person name="Pedersen J.S."/>
            <person name="Pesole G."/>
            <person name="Phillippy A.M."/>
            <person name="Ponting C.P."/>
            <person name="Pop M."/>
            <person name="Porcelli D."/>
            <person name="Powell J.R."/>
            <person name="Prohaska S."/>
            <person name="Pruitt K."/>
            <person name="Puig M."/>
            <person name="Quesneville H."/>
            <person name="Ram K.R."/>
            <person name="Rand D."/>
            <person name="Rasmussen M.D."/>
            <person name="Reed L.K."/>
            <person name="Reenan R."/>
            <person name="Reily A."/>
            <person name="Remington K.A."/>
            <person name="Rieger T.T."/>
            <person name="Ritchie M.G."/>
            <person name="Robin C."/>
            <person name="Rogers Y.H."/>
            <person name="Rohde C."/>
            <person name="Rozas J."/>
            <person name="Rubenfield M.J."/>
            <person name="Ruiz A."/>
            <person name="Russo S."/>
            <person name="Salzberg S.L."/>
            <person name="Sanchez-Gracia A."/>
            <person name="Saranga D.J."/>
            <person name="Sato H."/>
            <person name="Schaeffer S.W."/>
            <person name="Schatz M.C."/>
            <person name="Schlenke T."/>
            <person name="Schwartz R."/>
            <person name="Segarra C."/>
            <person name="Singh R.S."/>
            <person name="Sirot L."/>
            <person name="Sirota M."/>
            <person name="Sisneros N.B."/>
            <person name="Smith C.D."/>
            <person name="Smith T.F."/>
            <person name="Spieth J."/>
            <person name="Stage D.E."/>
            <person name="Stark A."/>
            <person name="Stephan W."/>
            <person name="Strausberg R.L."/>
            <person name="Strempel S."/>
            <person name="Sturgill D."/>
            <person name="Sutton G."/>
            <person name="Sutton G.G."/>
            <person name="Tao W."/>
            <person name="Teichmann S."/>
            <person name="Tobari Y.N."/>
            <person name="Tomimura Y."/>
            <person name="Tsolas J.M."/>
            <person name="Valente V.L."/>
            <person name="Venter E."/>
            <person name="Venter J.C."/>
            <person name="Vicario S."/>
            <person name="Vieira F.G."/>
            <person name="Vilella A.J."/>
            <person name="Villasante A."/>
            <person name="Walenz B."/>
            <person name="Wang J."/>
            <person name="Wasserman M."/>
            <person name="Watts T."/>
            <person name="Wilson D."/>
            <person name="Wilson R.K."/>
            <person name="Wing R.A."/>
            <person name="Wolfner M.F."/>
            <person name="Wong A."/>
            <person name="Wong G.K."/>
            <person name="Wu C.I."/>
            <person name="Wu G."/>
            <person name="Yamamoto D."/>
            <person name="Yang H.P."/>
            <person name="Yang S.P."/>
            <person name="Yorke J.A."/>
            <person name="Yoshida K."/>
            <person name="Zdobnov E."/>
            <person name="Zhang P."/>
            <person name="Zhang Y."/>
            <person name="Zimin A.V."/>
            <person name="Baldwin J."/>
            <person name="Abdouelleil A."/>
            <person name="Abdulkadir J."/>
            <person name="Abebe A."/>
            <person name="Abera B."/>
            <person name="Abreu J."/>
            <person name="Acer S.C."/>
            <person name="Aftuck L."/>
            <person name="Alexander A."/>
            <person name="An P."/>
            <person name="Anderson E."/>
            <person name="Anderson S."/>
            <person name="Arachi H."/>
            <person name="Azer M."/>
            <person name="Bachantsang P."/>
            <person name="Barry A."/>
            <person name="Bayul T."/>
            <person name="Berlin A."/>
            <person name="Bessette D."/>
            <person name="Bloom T."/>
            <person name="Blye J."/>
            <person name="Boguslavskiy L."/>
            <person name="Bonnet C."/>
            <person name="Boukhgalter B."/>
            <person name="Bourzgui I."/>
            <person name="Brown A."/>
            <person name="Cahill P."/>
            <person name="Channer S."/>
            <person name="Cheshatsang Y."/>
            <person name="Chuda L."/>
            <person name="Citroen M."/>
            <person name="Collymore A."/>
            <person name="Cooke P."/>
            <person name="Costello M."/>
            <person name="D'Aco K."/>
            <person name="Daza R."/>
            <person name="De Haan G."/>
            <person name="DeGray S."/>
            <person name="DeMaso C."/>
            <person name="Dhargay N."/>
            <person name="Dooley K."/>
            <person name="Dooley E."/>
            <person name="Doricent M."/>
            <person name="Dorje P."/>
            <person name="Dorjee K."/>
            <person name="Dupes A."/>
            <person name="Elong R."/>
            <person name="Falk J."/>
            <person name="Farina A."/>
            <person name="Faro S."/>
            <person name="Ferguson D."/>
            <person name="Fisher S."/>
            <person name="Foley C.D."/>
            <person name="Franke A."/>
            <person name="Friedrich D."/>
            <person name="Gadbois L."/>
            <person name="Gearin G."/>
            <person name="Gearin C.R."/>
            <person name="Giannoukos G."/>
            <person name="Goode T."/>
            <person name="Graham J."/>
            <person name="Grandbois E."/>
            <person name="Grewal S."/>
            <person name="Gyaltsen K."/>
            <person name="Hafez N."/>
            <person name="Hagos B."/>
            <person name="Hall J."/>
            <person name="Henson C."/>
            <person name="Hollinger A."/>
            <person name="Honan T."/>
            <person name="Huard M.D."/>
            <person name="Hughes L."/>
            <person name="Hurhula B."/>
            <person name="Husby M.E."/>
            <person name="Kamat A."/>
            <person name="Kanga B."/>
            <person name="Kashin S."/>
            <person name="Khazanovich D."/>
            <person name="Kisner P."/>
            <person name="Lance K."/>
            <person name="Lara M."/>
            <person name="Lee W."/>
            <person name="Lennon N."/>
            <person name="Letendre F."/>
            <person name="LeVine R."/>
            <person name="Lipovsky A."/>
            <person name="Liu X."/>
            <person name="Liu J."/>
            <person name="Liu S."/>
            <person name="Lokyitsang T."/>
            <person name="Lokyitsang Y."/>
            <person name="Lubonja R."/>
            <person name="Lui A."/>
            <person name="MacDonald P."/>
            <person name="Magnisalis V."/>
            <person name="Maru K."/>
            <person name="Matthews C."/>
            <person name="McCusker W."/>
            <person name="McDonough S."/>
            <person name="Mehta T."/>
            <person name="Meldrim J."/>
            <person name="Meneus L."/>
            <person name="Mihai O."/>
            <person name="Mihalev A."/>
            <person name="Mihova T."/>
            <person name="Mittelman R."/>
            <person name="Mlenga V."/>
            <person name="Montmayeur A."/>
            <person name="Mulrain L."/>
            <person name="Navidi A."/>
            <person name="Naylor J."/>
            <person name="Negash T."/>
            <person name="Nguyen T."/>
            <person name="Nguyen N."/>
            <person name="Nicol R."/>
            <person name="Norbu C."/>
            <person name="Norbu N."/>
            <person name="Novod N."/>
            <person name="O'Neill B."/>
            <person name="Osman S."/>
            <person name="Markiewicz E."/>
            <person name="Oyono O.L."/>
            <person name="Patti C."/>
            <person name="Phunkhang P."/>
            <person name="Pierre F."/>
            <person name="Priest M."/>
            <person name="Raghuraman S."/>
            <person name="Rege F."/>
            <person name="Reyes R."/>
            <person name="Rise C."/>
            <person name="Rogov P."/>
            <person name="Ross K."/>
            <person name="Ryan E."/>
            <person name="Settipalli S."/>
            <person name="Shea T."/>
            <person name="Sherpa N."/>
            <person name="Shi L."/>
            <person name="Shih D."/>
            <person name="Sparrow T."/>
            <person name="Spaulding J."/>
            <person name="Stalker J."/>
            <person name="Stange-Thomann N."/>
            <person name="Stavropoulos S."/>
            <person name="Stone C."/>
            <person name="Strader C."/>
            <person name="Tesfaye S."/>
            <person name="Thomson T."/>
            <person name="Thoulutsang Y."/>
            <person name="Thoulutsang D."/>
            <person name="Topham K."/>
            <person name="Topping I."/>
            <person name="Tsamla T."/>
            <person name="Vassiliev H."/>
            <person name="Vo A."/>
            <person name="Wangchuk T."/>
            <person name="Wangdi T."/>
            <person name="Weiand M."/>
            <person name="Wilkinson J."/>
            <person name="Wilson A."/>
            <person name="Yadav S."/>
            <person name="Young G."/>
            <person name="Yu Q."/>
            <person name="Zembek L."/>
            <person name="Zhong D."/>
            <person name="Zimmer A."/>
            <person name="Zwirko Z."/>
            <person name="Jaffe D.B."/>
            <person name="Alvarez P."/>
            <person name="Brockman W."/>
            <person name="Butler J."/>
            <person name="Chin C."/>
            <person name="Gnerre S."/>
            <person name="Grabherr M."/>
            <person name="Kleber M."/>
            <person name="Mauceli E."/>
            <person name="MacCallum I."/>
        </authorList>
    </citation>
    <scope>NUCLEOTIDE SEQUENCE [LARGE SCALE GENOMIC DNA]</scope>
    <source>
        <strain evidence="12">Tucson 15287-2541.00</strain>
    </source>
</reference>
<dbReference type="PANTHER" id="PTHR10480:SF12">
    <property type="entry name" value="UNC-13, ISOFORM E"/>
    <property type="match status" value="1"/>
</dbReference>
<dbReference type="GO" id="GO:0099525">
    <property type="term" value="P:presynaptic dense core vesicle exocytosis"/>
    <property type="evidence" value="ECO:0007669"/>
    <property type="project" value="TreeGrafter"/>
</dbReference>
<dbReference type="InterPro" id="IPR000008">
    <property type="entry name" value="C2_dom"/>
</dbReference>
<dbReference type="FunCoup" id="B4JZV1">
    <property type="interactions" value="30"/>
</dbReference>
<dbReference type="PROSITE" id="PS50004">
    <property type="entry name" value="C2"/>
    <property type="match status" value="2"/>
</dbReference>
<dbReference type="GO" id="GO:0005543">
    <property type="term" value="F:phospholipid binding"/>
    <property type="evidence" value="ECO:0007669"/>
    <property type="project" value="InterPro"/>
</dbReference>
<dbReference type="GO" id="GO:0061789">
    <property type="term" value="P:dense core granule priming"/>
    <property type="evidence" value="ECO:0007669"/>
    <property type="project" value="TreeGrafter"/>
</dbReference>
<dbReference type="GO" id="GO:0035249">
    <property type="term" value="P:synaptic transmission, glutamatergic"/>
    <property type="evidence" value="ECO:0007669"/>
    <property type="project" value="TreeGrafter"/>
</dbReference>
<feature type="compositionally biased region" description="Acidic residues" evidence="6">
    <location>
        <begin position="331"/>
        <end position="344"/>
    </location>
</feature>
<dbReference type="GO" id="GO:0019992">
    <property type="term" value="F:diacylglycerol binding"/>
    <property type="evidence" value="ECO:0007669"/>
    <property type="project" value="InterPro"/>
</dbReference>
<dbReference type="InterPro" id="IPR010439">
    <property type="entry name" value="MUN_dom"/>
</dbReference>
<dbReference type="GO" id="GO:0016082">
    <property type="term" value="P:synaptic vesicle priming"/>
    <property type="evidence" value="ECO:0007669"/>
    <property type="project" value="TreeGrafter"/>
</dbReference>
<dbReference type="PROSITE" id="PS51258">
    <property type="entry name" value="MHD1"/>
    <property type="match status" value="1"/>
</dbReference>
<dbReference type="EMBL" id="CH916380">
    <property type="protein sequence ID" value="EDV90967.1"/>
    <property type="molecule type" value="Genomic_DNA"/>
</dbReference>
<feature type="compositionally biased region" description="Basic and acidic residues" evidence="6">
    <location>
        <begin position="450"/>
        <end position="469"/>
    </location>
</feature>
<evidence type="ECO:0000256" key="4">
    <source>
        <dbReference type="ARBA" id="ARBA00022833"/>
    </source>
</evidence>
<feature type="compositionally biased region" description="Polar residues" evidence="6">
    <location>
        <begin position="208"/>
        <end position="222"/>
    </location>
</feature>
<feature type="compositionally biased region" description="Polar residues" evidence="6">
    <location>
        <begin position="68"/>
        <end position="79"/>
    </location>
</feature>
<feature type="compositionally biased region" description="Basic and acidic residues" evidence="6">
    <location>
        <begin position="225"/>
        <end position="245"/>
    </location>
</feature>
<dbReference type="InterPro" id="IPR014772">
    <property type="entry name" value="Munc13_dom-2"/>
</dbReference>
<dbReference type="GO" id="GO:0016081">
    <property type="term" value="P:synaptic vesicle docking"/>
    <property type="evidence" value="ECO:0007669"/>
    <property type="project" value="TreeGrafter"/>
</dbReference>
<dbReference type="InterPro" id="IPR027080">
    <property type="entry name" value="Unc-13"/>
</dbReference>
<name>B4JZV1_DROGR</name>
<organism evidence="12">
    <name type="scientific">Drosophila grimshawi</name>
    <name type="common">Hawaiian fruit fly</name>
    <name type="synonym">Idiomyia grimshawi</name>
    <dbReference type="NCBI Taxonomy" id="7222"/>
    <lineage>
        <taxon>Eukaryota</taxon>
        <taxon>Metazoa</taxon>
        <taxon>Ecdysozoa</taxon>
        <taxon>Arthropoda</taxon>
        <taxon>Hexapoda</taxon>
        <taxon>Insecta</taxon>
        <taxon>Pterygota</taxon>
        <taxon>Neoptera</taxon>
        <taxon>Endopterygota</taxon>
        <taxon>Diptera</taxon>
        <taxon>Brachycera</taxon>
        <taxon>Muscomorpha</taxon>
        <taxon>Ephydroidea</taxon>
        <taxon>Drosophilidae</taxon>
        <taxon>Drosophila</taxon>
        <taxon>Hawaiian Drosophila</taxon>
    </lineage>
</organism>
<evidence type="ECO:0000313" key="11">
    <source>
        <dbReference type="EMBL" id="EDV90967.1"/>
    </source>
</evidence>
<keyword evidence="2" id="KW-0677">Repeat</keyword>
<evidence type="ECO:0000259" key="7">
    <source>
        <dbReference type="PROSITE" id="PS50004"/>
    </source>
</evidence>
<dbReference type="InterPro" id="IPR046349">
    <property type="entry name" value="C1-like_sf"/>
</dbReference>
<accession>B4JZV1</accession>
<feature type="domain" description="C2" evidence="7">
    <location>
        <begin position="664"/>
        <end position="788"/>
    </location>
</feature>
<dbReference type="GO" id="GO:0005516">
    <property type="term" value="F:calmodulin binding"/>
    <property type="evidence" value="ECO:0007669"/>
    <property type="project" value="TreeGrafter"/>
</dbReference>
<evidence type="ECO:0000256" key="5">
    <source>
        <dbReference type="ARBA" id="ARBA00022837"/>
    </source>
</evidence>
<dbReference type="eggNOG" id="KOG1011">
    <property type="taxonomic scope" value="Eukaryota"/>
</dbReference>
<feature type="domain" description="MHD2" evidence="10">
    <location>
        <begin position="1351"/>
        <end position="1517"/>
    </location>
</feature>
<dbReference type="InterPro" id="IPR037302">
    <property type="entry name" value="Unc-13_C2B"/>
</dbReference>
<feature type="region of interest" description="Disordered" evidence="6">
    <location>
        <begin position="450"/>
        <end position="496"/>
    </location>
</feature>
<dbReference type="Pfam" id="PF00130">
    <property type="entry name" value="C1_1"/>
    <property type="match status" value="1"/>
</dbReference>
<evidence type="ECO:0000256" key="1">
    <source>
        <dbReference type="ARBA" id="ARBA00022723"/>
    </source>
</evidence>